<evidence type="ECO:0000313" key="3">
    <source>
        <dbReference type="EMBL" id="BDD10446.1"/>
    </source>
</evidence>
<organism evidence="3 4">
    <name type="scientific">Fulvitalea axinellae</name>
    <dbReference type="NCBI Taxonomy" id="1182444"/>
    <lineage>
        <taxon>Bacteria</taxon>
        <taxon>Pseudomonadati</taxon>
        <taxon>Bacteroidota</taxon>
        <taxon>Cytophagia</taxon>
        <taxon>Cytophagales</taxon>
        <taxon>Persicobacteraceae</taxon>
        <taxon>Fulvitalea</taxon>
    </lineage>
</organism>
<accession>A0AAU9CE93</accession>
<gene>
    <name evidence="3" type="ORF">FUAX_28780</name>
</gene>
<dbReference type="RefSeq" id="WP_338392002.1">
    <property type="nucleotide sequence ID" value="NZ_AP025314.1"/>
</dbReference>
<feature type="signal peptide" evidence="1">
    <location>
        <begin position="1"/>
        <end position="20"/>
    </location>
</feature>
<evidence type="ECO:0000313" key="4">
    <source>
        <dbReference type="Proteomes" id="UP001348817"/>
    </source>
</evidence>
<name>A0AAU9CE93_9BACT</name>
<feature type="domain" description="FAS1" evidence="2">
    <location>
        <begin position="424"/>
        <end position="574"/>
    </location>
</feature>
<protein>
    <recommendedName>
        <fullName evidence="2">FAS1 domain-containing protein</fullName>
    </recommendedName>
</protein>
<keyword evidence="4" id="KW-1185">Reference proteome</keyword>
<feature type="chain" id="PRO_5043414842" description="FAS1 domain-containing protein" evidence="1">
    <location>
        <begin position="21"/>
        <end position="741"/>
    </location>
</feature>
<dbReference type="PANTHER" id="PTHR10900">
    <property type="entry name" value="PERIOSTIN-RELATED"/>
    <property type="match status" value="1"/>
</dbReference>
<feature type="domain" description="FAS1" evidence="2">
    <location>
        <begin position="33"/>
        <end position="236"/>
    </location>
</feature>
<keyword evidence="1" id="KW-0732">Signal</keyword>
<dbReference type="InterPro" id="IPR036378">
    <property type="entry name" value="FAS1_dom_sf"/>
</dbReference>
<dbReference type="Proteomes" id="UP001348817">
    <property type="component" value="Chromosome"/>
</dbReference>
<dbReference type="InterPro" id="IPR000782">
    <property type="entry name" value="FAS1_domain"/>
</dbReference>
<sequence length="741" mass="82424">MTTKRLCYLFLIGCFFFAACNESEHYDIPEGEYGTVVQVMEARGNFTHFLSGMDKLDEYDGFTENEGIRYRLASSSYTLFPPNDEAFELYFKERGIGGLAELQEEELRGIIEGHITRNALTWDKLLKVHMSNWSDEDEKGPHSAGLWGFKRPTVYSAPTVVETSLKDGRNYRVWQSYKFLPVMTEHFYCGLSTPEDYPFLYQDGSNYSSQNIHRARIVNPDIPASNGILHELDRVVPPLKNIDLLMADMPDKFSLFRSLCDRFAEYGFSLAGTERQPLNNLGYRDSVYVKYYPKLEGSCNQANTSIAQDLVSNRTGTNLHQGENTALSTYIPTNDVLQTYLDQTFLNGRYESMDDVPLEALAYLVGNHMAFLEVTWARPSDLSNGLTGLNEPMSLDKDRDVVMATFANNGVFYGINKVLEPNIYKSVASSIIFDPEYGLLLKMFVENAQVKQLLSNSDSELTFFPVSDQGLNFEYGLEYDELREVLTKLDGNGQVELASTSFINDLINSHLVDGEALADVQGRRFLETVKGEFVCVENGTVYGGGNFEQNTSIEVLESDAEGNNGVAHKLSAPILPATLTANDYVKGKPKSSVPEDGLVAYNAFRDLFNKAEISVPSGEITLLVPTNDAINEALLAGKIPGLATDGSVEDEAKFKNFLYLHIITEERIYSDGQKSGKFVTKAKDSKGNFVPLDITNAQRDIRIVGVGGESVEVKMIPGSSSDIIAKSAAIHLIDDVLLPEN</sequence>
<dbReference type="PANTHER" id="PTHR10900:SF77">
    <property type="entry name" value="FI19380P1"/>
    <property type="match status" value="1"/>
</dbReference>
<dbReference type="PROSITE" id="PS51257">
    <property type="entry name" value="PROKAR_LIPOPROTEIN"/>
    <property type="match status" value="1"/>
</dbReference>
<dbReference type="SUPFAM" id="SSF82153">
    <property type="entry name" value="FAS1 domain"/>
    <property type="match status" value="3"/>
</dbReference>
<dbReference type="InterPro" id="IPR050904">
    <property type="entry name" value="Adhesion/Biosynth-related"/>
</dbReference>
<dbReference type="PROSITE" id="PS50213">
    <property type="entry name" value="FAS1"/>
    <property type="match status" value="3"/>
</dbReference>
<dbReference type="Pfam" id="PF02469">
    <property type="entry name" value="Fasciclin"/>
    <property type="match status" value="1"/>
</dbReference>
<proteinExistence type="predicted"/>
<evidence type="ECO:0000259" key="2">
    <source>
        <dbReference type="PROSITE" id="PS50213"/>
    </source>
</evidence>
<dbReference type="KEGG" id="fax:FUAX_28780"/>
<dbReference type="EMBL" id="AP025314">
    <property type="protein sequence ID" value="BDD10446.1"/>
    <property type="molecule type" value="Genomic_DNA"/>
</dbReference>
<dbReference type="AlphaFoldDB" id="A0AAU9CE93"/>
<feature type="domain" description="FAS1" evidence="2">
    <location>
        <begin position="578"/>
        <end position="737"/>
    </location>
</feature>
<reference evidence="3 4" key="1">
    <citation type="submission" date="2021-12" db="EMBL/GenBank/DDBJ databases">
        <title>Genome sequencing of bacteria with rrn-lacking chromosome and rrn-plasmid.</title>
        <authorList>
            <person name="Anda M."/>
            <person name="Iwasaki W."/>
        </authorList>
    </citation>
    <scope>NUCLEOTIDE SEQUENCE [LARGE SCALE GENOMIC DNA]</scope>
    <source>
        <strain evidence="3 4">DSM 100852</strain>
    </source>
</reference>
<dbReference type="Gene3D" id="2.30.180.10">
    <property type="entry name" value="FAS1 domain"/>
    <property type="match status" value="3"/>
</dbReference>
<dbReference type="SMART" id="SM00554">
    <property type="entry name" value="FAS1"/>
    <property type="match status" value="2"/>
</dbReference>
<evidence type="ECO:0000256" key="1">
    <source>
        <dbReference type="SAM" id="SignalP"/>
    </source>
</evidence>